<organism evidence="1 2">
    <name type="scientific">Colletotrichum navitas</name>
    <dbReference type="NCBI Taxonomy" id="681940"/>
    <lineage>
        <taxon>Eukaryota</taxon>
        <taxon>Fungi</taxon>
        <taxon>Dikarya</taxon>
        <taxon>Ascomycota</taxon>
        <taxon>Pezizomycotina</taxon>
        <taxon>Sordariomycetes</taxon>
        <taxon>Hypocreomycetidae</taxon>
        <taxon>Glomerellales</taxon>
        <taxon>Glomerellaceae</taxon>
        <taxon>Colletotrichum</taxon>
        <taxon>Colletotrichum graminicola species complex</taxon>
    </lineage>
</organism>
<evidence type="ECO:0000313" key="1">
    <source>
        <dbReference type="EMBL" id="KAK1595553.1"/>
    </source>
</evidence>
<dbReference type="RefSeq" id="XP_060416565.1">
    <property type="nucleotide sequence ID" value="XM_060561858.1"/>
</dbReference>
<dbReference type="GeneID" id="85446098"/>
<dbReference type="PANTHER" id="PTHR35179:SF1">
    <property type="entry name" value="INTEGRAL MEMBRANE PROTEIN"/>
    <property type="match status" value="1"/>
</dbReference>
<dbReference type="AlphaFoldDB" id="A0AAD8Q486"/>
<keyword evidence="2" id="KW-1185">Reference proteome</keyword>
<dbReference type="Proteomes" id="UP001230504">
    <property type="component" value="Unassembled WGS sequence"/>
</dbReference>
<protein>
    <recommendedName>
        <fullName evidence="3">Geranylgeranyl pyrophosphate synthetase</fullName>
    </recommendedName>
</protein>
<evidence type="ECO:0008006" key="3">
    <source>
        <dbReference type="Google" id="ProtNLM"/>
    </source>
</evidence>
<sequence>MIPCSCGRRFKSAAALAQHQTDKNRAHNGRASCCTPSSANTSLSINKTSSDVIQARKTTGRPPPVEAPKRAWLWKQIRKPVEPVYTIVQSAIVPSTTAVSSEAGYQLVCSYNWQRGRPLTIRVPGFAAVWQDMSLPLTLPPDKGTYFVDQNTHLLPRHPFEAMFRAAVFMNPDVSFDEIDVVTNRNSLRKLFNFCHGRIREDFRLNLHLVRNTLIVERCEKRTLEIICGSRNTGWGRNFEEASVKFPAGLEQSLGHHRTLRYPLGALSCAVQFEVDASYDPDGEKLDPLDALVPRMEKLSVQGAQRGETKRPPPPPPPPPVVQVETVYDGARVMDQSTAAEIKSAAKNKAIGQFMPQLWFGRTPWLIVGRHAGGEFDSRKITDAKAQFAEWEATHQETLRKLATVLGELRTAVRKNGGRHCAAVFERGTGAIVVVDSTSNKQAVPEDLRQKLWT</sequence>
<dbReference type="EMBL" id="JAHLJV010000015">
    <property type="protein sequence ID" value="KAK1595553.1"/>
    <property type="molecule type" value="Genomic_DNA"/>
</dbReference>
<comment type="caution">
    <text evidence="1">The sequence shown here is derived from an EMBL/GenBank/DDBJ whole genome shotgun (WGS) entry which is preliminary data.</text>
</comment>
<evidence type="ECO:0000313" key="2">
    <source>
        <dbReference type="Proteomes" id="UP001230504"/>
    </source>
</evidence>
<proteinExistence type="predicted"/>
<dbReference type="PANTHER" id="PTHR35179">
    <property type="entry name" value="PROTEIN CBG02620"/>
    <property type="match status" value="1"/>
</dbReference>
<name>A0AAD8Q486_9PEZI</name>
<gene>
    <name evidence="1" type="ORF">LY79DRAFT_602861</name>
</gene>
<reference evidence="1" key="1">
    <citation type="submission" date="2021-06" db="EMBL/GenBank/DDBJ databases">
        <title>Comparative genomics, transcriptomics and evolutionary studies reveal genomic signatures of adaptation to plant cell wall in hemibiotrophic fungi.</title>
        <authorList>
            <consortium name="DOE Joint Genome Institute"/>
            <person name="Baroncelli R."/>
            <person name="Diaz J.F."/>
            <person name="Benocci T."/>
            <person name="Peng M."/>
            <person name="Battaglia E."/>
            <person name="Haridas S."/>
            <person name="Andreopoulos W."/>
            <person name="Labutti K."/>
            <person name="Pangilinan J."/>
            <person name="Floch G.L."/>
            <person name="Makela M.R."/>
            <person name="Henrissat B."/>
            <person name="Grigoriev I.V."/>
            <person name="Crouch J.A."/>
            <person name="De Vries R.P."/>
            <person name="Sukno S.A."/>
            <person name="Thon M.R."/>
        </authorList>
    </citation>
    <scope>NUCLEOTIDE SEQUENCE</scope>
    <source>
        <strain evidence="1">CBS 125086</strain>
    </source>
</reference>
<accession>A0AAD8Q486</accession>